<dbReference type="PANTHER" id="PTHR11054:SF0">
    <property type="entry name" value="6-PHOSPHOGLUCONOLACTONASE"/>
    <property type="match status" value="1"/>
</dbReference>
<comment type="caution">
    <text evidence="3">The sequence shown here is derived from an EMBL/GenBank/DDBJ whole genome shotgun (WGS) entry which is preliminary data.</text>
</comment>
<evidence type="ECO:0000256" key="1">
    <source>
        <dbReference type="ARBA" id="ARBA00010662"/>
    </source>
</evidence>
<dbReference type="Gene3D" id="3.40.50.1360">
    <property type="match status" value="1"/>
</dbReference>
<reference evidence="3" key="2">
    <citation type="submission" date="2021-09" db="EMBL/GenBank/DDBJ databases">
        <authorList>
            <person name="Jia N."/>
            <person name="Wang J."/>
            <person name="Shi W."/>
            <person name="Du L."/>
            <person name="Sun Y."/>
            <person name="Zhan W."/>
            <person name="Jiang J."/>
            <person name="Wang Q."/>
            <person name="Zhang B."/>
            <person name="Ji P."/>
            <person name="Sakyi L.B."/>
            <person name="Cui X."/>
            <person name="Yuan T."/>
            <person name="Jiang B."/>
            <person name="Yang W."/>
            <person name="Lam T.T.-Y."/>
            <person name="Chang Q."/>
            <person name="Ding S."/>
            <person name="Wang X."/>
            <person name="Zhu J."/>
            <person name="Ruan X."/>
            <person name="Zhao L."/>
            <person name="Wei J."/>
            <person name="Que T."/>
            <person name="Du C."/>
            <person name="Cheng J."/>
            <person name="Dai P."/>
            <person name="Han X."/>
            <person name="Huang E."/>
            <person name="Gao Y."/>
            <person name="Liu J."/>
            <person name="Shao H."/>
            <person name="Ye R."/>
            <person name="Li L."/>
            <person name="Wei W."/>
            <person name="Wang X."/>
            <person name="Wang C."/>
            <person name="Huo Q."/>
            <person name="Li W."/>
            <person name="Guo W."/>
            <person name="Chen H."/>
            <person name="Chen S."/>
            <person name="Zhou L."/>
            <person name="Zhou L."/>
            <person name="Ni X."/>
            <person name="Tian J."/>
            <person name="Zhou Y."/>
            <person name="Sheng Y."/>
            <person name="Liu T."/>
            <person name="Pan Y."/>
            <person name="Xia L."/>
            <person name="Li J."/>
            <person name="Zhao F."/>
            <person name="Cao W."/>
        </authorList>
    </citation>
    <scope>NUCLEOTIDE SEQUENCE</scope>
    <source>
        <strain evidence="3">Rsan-2018</strain>
        <tissue evidence="3">Larvae</tissue>
    </source>
</reference>
<dbReference type="VEuPathDB" id="VectorBase:RSAN_026442"/>
<dbReference type="InterPro" id="IPR006148">
    <property type="entry name" value="Glc/Gal-6P_isomerase"/>
</dbReference>
<dbReference type="GO" id="GO:0017057">
    <property type="term" value="F:6-phosphogluconolactonase activity"/>
    <property type="evidence" value="ECO:0007669"/>
    <property type="project" value="InterPro"/>
</dbReference>
<feature type="domain" description="Glucosamine/galactosamine-6-phosphate isomerase" evidence="2">
    <location>
        <begin position="19"/>
        <end position="155"/>
    </location>
</feature>
<evidence type="ECO:0000313" key="3">
    <source>
        <dbReference type="EMBL" id="KAH7982898.1"/>
    </source>
</evidence>
<organism evidence="3 4">
    <name type="scientific">Rhipicephalus sanguineus</name>
    <name type="common">Brown dog tick</name>
    <name type="synonym">Ixodes sanguineus</name>
    <dbReference type="NCBI Taxonomy" id="34632"/>
    <lineage>
        <taxon>Eukaryota</taxon>
        <taxon>Metazoa</taxon>
        <taxon>Ecdysozoa</taxon>
        <taxon>Arthropoda</taxon>
        <taxon>Chelicerata</taxon>
        <taxon>Arachnida</taxon>
        <taxon>Acari</taxon>
        <taxon>Parasitiformes</taxon>
        <taxon>Ixodida</taxon>
        <taxon>Ixodoidea</taxon>
        <taxon>Ixodidae</taxon>
        <taxon>Rhipicephalinae</taxon>
        <taxon>Rhipicephalus</taxon>
        <taxon>Rhipicephalus</taxon>
    </lineage>
</organism>
<proteinExistence type="inferred from homology"/>
<dbReference type="AlphaFoldDB" id="A0A9D4QHG0"/>
<dbReference type="InterPro" id="IPR005900">
    <property type="entry name" value="6-phosphogluconolactonase_DevB"/>
</dbReference>
<dbReference type="EMBL" id="JABSTV010001245">
    <property type="protein sequence ID" value="KAH7982898.1"/>
    <property type="molecule type" value="Genomic_DNA"/>
</dbReference>
<dbReference type="Pfam" id="PF01182">
    <property type="entry name" value="Glucosamine_iso"/>
    <property type="match status" value="1"/>
</dbReference>
<evidence type="ECO:0000259" key="2">
    <source>
        <dbReference type="Pfam" id="PF01182"/>
    </source>
</evidence>
<dbReference type="InterPro" id="IPR039104">
    <property type="entry name" value="6PGL"/>
</dbReference>
<dbReference type="Proteomes" id="UP000821837">
    <property type="component" value="Chromosome 1"/>
</dbReference>
<comment type="similarity">
    <text evidence="1">Belongs to the glucosamine/galactosamine-6-phosphate isomerase family. 6-phosphogluconolactonase subfamily.</text>
</comment>
<keyword evidence="4" id="KW-1185">Reference proteome</keyword>
<name>A0A9D4QHG0_RHISA</name>
<sequence length="193" mass="21365">MTRKVIVATDKVDLFSRFKVLIQEVADTFASSGNEFLKVGVSGGSMPTMLAQVLPGVKTDWKKWRFFFCDERLVPVENSENTYGSYNAQLAPKLGLTKEQFVVVDTSLPPHEAAQKYSEKLKEYFKTVPEFDLLLLGMGPDGHTCSLFPGHKLLEKVLHPKKGEPRLPASLVEPTAGDVVWLLDTAAASLLPK</sequence>
<dbReference type="GO" id="GO:0006098">
    <property type="term" value="P:pentose-phosphate shunt"/>
    <property type="evidence" value="ECO:0007669"/>
    <property type="project" value="InterPro"/>
</dbReference>
<dbReference type="PANTHER" id="PTHR11054">
    <property type="entry name" value="6-PHOSPHOGLUCONOLACTONASE"/>
    <property type="match status" value="1"/>
</dbReference>
<protein>
    <recommendedName>
        <fullName evidence="2">Glucosamine/galactosamine-6-phosphate isomerase domain-containing protein</fullName>
    </recommendedName>
</protein>
<evidence type="ECO:0000313" key="4">
    <source>
        <dbReference type="Proteomes" id="UP000821837"/>
    </source>
</evidence>
<dbReference type="CDD" id="cd01400">
    <property type="entry name" value="6PGL"/>
    <property type="match status" value="1"/>
</dbReference>
<dbReference type="InterPro" id="IPR037171">
    <property type="entry name" value="NagB/RpiA_transferase-like"/>
</dbReference>
<dbReference type="SUPFAM" id="SSF100950">
    <property type="entry name" value="NagB/RpiA/CoA transferase-like"/>
    <property type="match status" value="1"/>
</dbReference>
<gene>
    <name evidence="3" type="ORF">HPB52_008065</name>
</gene>
<dbReference type="GO" id="GO:0005975">
    <property type="term" value="P:carbohydrate metabolic process"/>
    <property type="evidence" value="ECO:0007669"/>
    <property type="project" value="InterPro"/>
</dbReference>
<accession>A0A9D4QHG0</accession>
<reference evidence="3" key="1">
    <citation type="journal article" date="2020" name="Cell">
        <title>Large-Scale Comparative Analyses of Tick Genomes Elucidate Their Genetic Diversity and Vector Capacities.</title>
        <authorList>
            <consortium name="Tick Genome and Microbiome Consortium (TIGMIC)"/>
            <person name="Jia N."/>
            <person name="Wang J."/>
            <person name="Shi W."/>
            <person name="Du L."/>
            <person name="Sun Y."/>
            <person name="Zhan W."/>
            <person name="Jiang J.F."/>
            <person name="Wang Q."/>
            <person name="Zhang B."/>
            <person name="Ji P."/>
            <person name="Bell-Sakyi L."/>
            <person name="Cui X.M."/>
            <person name="Yuan T.T."/>
            <person name="Jiang B.G."/>
            <person name="Yang W.F."/>
            <person name="Lam T.T."/>
            <person name="Chang Q.C."/>
            <person name="Ding S.J."/>
            <person name="Wang X.J."/>
            <person name="Zhu J.G."/>
            <person name="Ruan X.D."/>
            <person name="Zhao L."/>
            <person name="Wei J.T."/>
            <person name="Ye R.Z."/>
            <person name="Que T.C."/>
            <person name="Du C.H."/>
            <person name="Zhou Y.H."/>
            <person name="Cheng J.X."/>
            <person name="Dai P.F."/>
            <person name="Guo W.B."/>
            <person name="Han X.H."/>
            <person name="Huang E.J."/>
            <person name="Li L.F."/>
            <person name="Wei W."/>
            <person name="Gao Y.C."/>
            <person name="Liu J.Z."/>
            <person name="Shao H.Z."/>
            <person name="Wang X."/>
            <person name="Wang C.C."/>
            <person name="Yang T.C."/>
            <person name="Huo Q.B."/>
            <person name="Li W."/>
            <person name="Chen H.Y."/>
            <person name="Chen S.E."/>
            <person name="Zhou L.G."/>
            <person name="Ni X.B."/>
            <person name="Tian J.H."/>
            <person name="Sheng Y."/>
            <person name="Liu T."/>
            <person name="Pan Y.S."/>
            <person name="Xia L.Y."/>
            <person name="Li J."/>
            <person name="Zhao F."/>
            <person name="Cao W.C."/>
        </authorList>
    </citation>
    <scope>NUCLEOTIDE SEQUENCE</scope>
    <source>
        <strain evidence="3">Rsan-2018</strain>
    </source>
</reference>